<sequence length="265" mass="29583">MSEEDINVSDGEEEQELSKEERLEAARKKFEELKKKKKKGKKKSKKESGSVEPEDQEDSEKKDTEEPEELAETETEKKELVTEESKKEEATVAVPEVPTDDAEVSPKSVAEAPVSEPVKSTASEQKATIIESAKGETTKPAVASEDSSTIQQLNETIEQQKNTIKKLRDENTDLKLSKMDLLDRISELELLTEQLKKSGGISNVQVPSKVVPAEPVFKKNDFASESTQNLAVSATEDFREKLMVWKGWQADMTNWGGVQTQIVKL</sequence>
<feature type="compositionally biased region" description="Basic residues" evidence="1">
    <location>
        <begin position="35"/>
        <end position="45"/>
    </location>
</feature>
<comment type="caution">
    <text evidence="2">The sequence shown here is derived from an EMBL/GenBank/DDBJ whole genome shotgun (WGS) entry which is preliminary data.</text>
</comment>
<gene>
    <name evidence="2" type="ORF">CLIB1423_02S04060</name>
</gene>
<feature type="region of interest" description="Disordered" evidence="1">
    <location>
        <begin position="1"/>
        <end position="125"/>
    </location>
</feature>
<protein>
    <submittedName>
        <fullName evidence="2">Uncharacterized protein</fullName>
    </submittedName>
</protein>
<feature type="compositionally biased region" description="Basic and acidic residues" evidence="1">
    <location>
        <begin position="74"/>
        <end position="90"/>
    </location>
</feature>
<dbReference type="EMBL" id="CAKXYY010000002">
    <property type="protein sequence ID" value="CAH2350740.1"/>
    <property type="molecule type" value="Genomic_DNA"/>
</dbReference>
<evidence type="ECO:0000313" key="3">
    <source>
        <dbReference type="Proteomes" id="UP000837801"/>
    </source>
</evidence>
<feature type="compositionally biased region" description="Acidic residues" evidence="1">
    <location>
        <begin position="1"/>
        <end position="15"/>
    </location>
</feature>
<feature type="compositionally biased region" description="Basic and acidic residues" evidence="1">
    <location>
        <begin position="16"/>
        <end position="34"/>
    </location>
</feature>
<evidence type="ECO:0000313" key="2">
    <source>
        <dbReference type="EMBL" id="CAH2350740.1"/>
    </source>
</evidence>
<reference evidence="2" key="1">
    <citation type="submission" date="2022-03" db="EMBL/GenBank/DDBJ databases">
        <authorList>
            <person name="Legras J.-L."/>
            <person name="Devillers H."/>
            <person name="Grondin C."/>
        </authorList>
    </citation>
    <scope>NUCLEOTIDE SEQUENCE</scope>
    <source>
        <strain evidence="2">CLIB 1423</strain>
    </source>
</reference>
<feature type="region of interest" description="Disordered" evidence="1">
    <location>
        <begin position="130"/>
        <end position="149"/>
    </location>
</feature>
<accession>A0A9P0QLQ5</accession>
<dbReference type="AlphaFoldDB" id="A0A9P0QLQ5"/>
<keyword evidence="3" id="KW-1185">Reference proteome</keyword>
<organism evidence="2 3">
    <name type="scientific">[Candida] railenensis</name>
    <dbReference type="NCBI Taxonomy" id="45579"/>
    <lineage>
        <taxon>Eukaryota</taxon>
        <taxon>Fungi</taxon>
        <taxon>Dikarya</taxon>
        <taxon>Ascomycota</taxon>
        <taxon>Saccharomycotina</taxon>
        <taxon>Pichiomycetes</taxon>
        <taxon>Debaryomycetaceae</taxon>
        <taxon>Kurtzmaniella</taxon>
    </lineage>
</organism>
<proteinExistence type="predicted"/>
<evidence type="ECO:0000256" key="1">
    <source>
        <dbReference type="SAM" id="MobiDB-lite"/>
    </source>
</evidence>
<name>A0A9P0QLQ5_9ASCO</name>
<dbReference type="Proteomes" id="UP000837801">
    <property type="component" value="Unassembled WGS sequence"/>
</dbReference>
<dbReference type="OrthoDB" id="4097133at2759"/>